<reference evidence="2" key="2">
    <citation type="journal article" date="2023" name="IMA Fungus">
        <title>Comparative genomic study of the Penicillium genus elucidates a diverse pangenome and 15 lateral gene transfer events.</title>
        <authorList>
            <person name="Petersen C."/>
            <person name="Sorensen T."/>
            <person name="Nielsen M.R."/>
            <person name="Sondergaard T.E."/>
            <person name="Sorensen J.L."/>
            <person name="Fitzpatrick D.A."/>
            <person name="Frisvad J.C."/>
            <person name="Nielsen K.L."/>
        </authorList>
    </citation>
    <scope>NUCLEOTIDE SEQUENCE</scope>
    <source>
        <strain evidence="2">IBT 15544</strain>
    </source>
</reference>
<gene>
    <name evidence="2" type="ORF">N7498_001941</name>
</gene>
<dbReference type="RefSeq" id="XP_058311347.1">
    <property type="nucleotide sequence ID" value="XM_058449003.1"/>
</dbReference>
<dbReference type="GeneID" id="83176304"/>
<organism evidence="2 3">
    <name type="scientific">Penicillium cinerascens</name>
    <dbReference type="NCBI Taxonomy" id="70096"/>
    <lineage>
        <taxon>Eukaryota</taxon>
        <taxon>Fungi</taxon>
        <taxon>Dikarya</taxon>
        <taxon>Ascomycota</taxon>
        <taxon>Pezizomycotina</taxon>
        <taxon>Eurotiomycetes</taxon>
        <taxon>Eurotiomycetidae</taxon>
        <taxon>Eurotiales</taxon>
        <taxon>Aspergillaceae</taxon>
        <taxon>Penicillium</taxon>
    </lineage>
</organism>
<name>A0A9W9N979_9EURO</name>
<keyword evidence="3" id="KW-1185">Reference proteome</keyword>
<dbReference type="AlphaFoldDB" id="A0A9W9N979"/>
<feature type="region of interest" description="Disordered" evidence="1">
    <location>
        <begin position="58"/>
        <end position="115"/>
    </location>
</feature>
<feature type="compositionally biased region" description="Basic and acidic residues" evidence="1">
    <location>
        <begin position="103"/>
        <end position="115"/>
    </location>
</feature>
<reference evidence="2" key="1">
    <citation type="submission" date="2022-12" db="EMBL/GenBank/DDBJ databases">
        <authorList>
            <person name="Petersen C."/>
        </authorList>
    </citation>
    <scope>NUCLEOTIDE SEQUENCE</scope>
    <source>
        <strain evidence="2">IBT 15544</strain>
    </source>
</reference>
<evidence type="ECO:0000313" key="3">
    <source>
        <dbReference type="Proteomes" id="UP001150904"/>
    </source>
</evidence>
<sequence>MAPPTPCLSLRRALIAHHSHIGGRRCSPLYPDEKSNASRRLGDTFTWSEALSAECSLSLGGPVSPQNRTPSRHYGHQRPASIASRDQPVQEIPKQPKQNKPGFVEKKILHGEFMD</sequence>
<comment type="caution">
    <text evidence="2">The sequence shown here is derived from an EMBL/GenBank/DDBJ whole genome shotgun (WGS) entry which is preliminary data.</text>
</comment>
<evidence type="ECO:0000256" key="1">
    <source>
        <dbReference type="SAM" id="MobiDB-lite"/>
    </source>
</evidence>
<dbReference type="OrthoDB" id="5384020at2759"/>
<protein>
    <submittedName>
        <fullName evidence="2">Uncharacterized protein</fullName>
    </submittedName>
</protein>
<proteinExistence type="predicted"/>
<evidence type="ECO:0000313" key="2">
    <source>
        <dbReference type="EMBL" id="KAJ5215534.1"/>
    </source>
</evidence>
<dbReference type="EMBL" id="JAPQKR010000005">
    <property type="protein sequence ID" value="KAJ5215534.1"/>
    <property type="molecule type" value="Genomic_DNA"/>
</dbReference>
<accession>A0A9W9N979</accession>
<dbReference type="Proteomes" id="UP001150904">
    <property type="component" value="Unassembled WGS sequence"/>
</dbReference>